<name>A0ABS6LBP6_9GAMM</name>
<dbReference type="Proteomes" id="UP000739284">
    <property type="component" value="Unassembled WGS sequence"/>
</dbReference>
<sequence>MAVPVGIGSTLFLIIGLGVIAILGIVIGCIWLLLNSENKKENGMK</sequence>
<keyword evidence="1" id="KW-1133">Transmembrane helix</keyword>
<comment type="caution">
    <text evidence="2">The sequence shown here is derived from an EMBL/GenBank/DDBJ whole genome shotgun (WGS) entry which is preliminary data.</text>
</comment>
<accession>A0ABS6LBP6</accession>
<evidence type="ECO:0000256" key="1">
    <source>
        <dbReference type="SAM" id="Phobius"/>
    </source>
</evidence>
<organism evidence="2 3">
    <name type="scientific">Rahnella ecdela</name>
    <dbReference type="NCBI Taxonomy" id="2816250"/>
    <lineage>
        <taxon>Bacteria</taxon>
        <taxon>Pseudomonadati</taxon>
        <taxon>Pseudomonadota</taxon>
        <taxon>Gammaproteobacteria</taxon>
        <taxon>Enterobacterales</taxon>
        <taxon>Yersiniaceae</taxon>
        <taxon>Rahnella</taxon>
    </lineage>
</organism>
<evidence type="ECO:0000313" key="3">
    <source>
        <dbReference type="Proteomes" id="UP000739284"/>
    </source>
</evidence>
<dbReference type="EMBL" id="JAFMOY010000112">
    <property type="protein sequence ID" value="MBU9844360.1"/>
    <property type="molecule type" value="Genomic_DNA"/>
</dbReference>
<proteinExistence type="predicted"/>
<keyword evidence="3" id="KW-1185">Reference proteome</keyword>
<feature type="transmembrane region" description="Helical" evidence="1">
    <location>
        <begin position="12"/>
        <end position="34"/>
    </location>
</feature>
<evidence type="ECO:0000313" key="2">
    <source>
        <dbReference type="EMBL" id="MBU9844360.1"/>
    </source>
</evidence>
<protein>
    <submittedName>
        <fullName evidence="2">Uncharacterized protein</fullName>
    </submittedName>
</protein>
<dbReference type="RefSeq" id="WP_217148283.1">
    <property type="nucleotide sequence ID" value="NZ_JAFMOY010000112.1"/>
</dbReference>
<gene>
    <name evidence="2" type="ORF">J1784_04940</name>
</gene>
<keyword evidence="1" id="KW-0472">Membrane</keyword>
<reference evidence="2 3" key="1">
    <citation type="submission" date="2021-03" db="EMBL/GenBank/DDBJ databases">
        <title>Five novel Rahnella species.</title>
        <authorList>
            <person name="Brady C."/>
            <person name="Asselin J."/>
            <person name="Beer S."/>
            <person name="Bruberg M.B."/>
            <person name="Crampton B."/>
            <person name="Venter S."/>
            <person name="Arnold D."/>
            <person name="Denman S."/>
        </authorList>
    </citation>
    <scope>NUCLEOTIDE SEQUENCE [LARGE SCALE GENOMIC DNA]</scope>
    <source>
        <strain evidence="2 3">FRB 231</strain>
    </source>
</reference>
<keyword evidence="1" id="KW-0812">Transmembrane</keyword>